<evidence type="ECO:0000256" key="3">
    <source>
        <dbReference type="SAM" id="MobiDB-lite"/>
    </source>
</evidence>
<dbReference type="GO" id="GO:0071011">
    <property type="term" value="C:precatalytic spliceosome"/>
    <property type="evidence" value="ECO:0007669"/>
    <property type="project" value="TreeGrafter"/>
</dbReference>
<sequence length="154" mass="17403">MNQNGGRTKLCSSCCSLFRNVKNIKKLGEQELSNDSKSSWHDQYKDSAWIFVGGLPYDLTEGDVIAIFSQYGEVVNINLIRDKDTGKQKGYGFLCYEDQRSTVLAVDNFNGVKILGRTVRVDHVARYKAPKDSKKVDEETRRLRSEGCAPELDD</sequence>
<dbReference type="PROSITE" id="PS50102">
    <property type="entry name" value="RRM"/>
    <property type="match status" value="1"/>
</dbReference>
<dbReference type="GO" id="GO:0000398">
    <property type="term" value="P:mRNA splicing, via spliceosome"/>
    <property type="evidence" value="ECO:0007669"/>
    <property type="project" value="InterPro"/>
</dbReference>
<keyword evidence="5" id="KW-1185">Reference proteome</keyword>
<evidence type="ECO:0000313" key="5">
    <source>
        <dbReference type="Proteomes" id="UP000694925"/>
    </source>
</evidence>
<dbReference type="RefSeq" id="XP_017892031.1">
    <property type="nucleotide sequence ID" value="XM_018036542.2"/>
</dbReference>
<dbReference type="Proteomes" id="UP000694925">
    <property type="component" value="Unplaced"/>
</dbReference>
<accession>A0AAJ7JG56</accession>
<dbReference type="Gene3D" id="3.30.70.330">
    <property type="match status" value="1"/>
</dbReference>
<proteinExistence type="predicted"/>
<dbReference type="SUPFAM" id="SSF54928">
    <property type="entry name" value="RNA-binding domain, RBD"/>
    <property type="match status" value="1"/>
</dbReference>
<reference evidence="6" key="1">
    <citation type="submission" date="2025-08" db="UniProtKB">
        <authorList>
            <consortium name="RefSeq"/>
        </authorList>
    </citation>
    <scope>IDENTIFICATION</scope>
    <source>
        <tissue evidence="6">Whole body</tissue>
    </source>
</reference>
<gene>
    <name evidence="6" type="primary">LOC108632157</name>
</gene>
<dbReference type="InterPro" id="IPR012677">
    <property type="entry name" value="Nucleotide-bd_a/b_plait_sf"/>
</dbReference>
<dbReference type="InterPro" id="IPR051847">
    <property type="entry name" value="RNA_proc/Spliceosome_comp"/>
</dbReference>
<dbReference type="Pfam" id="PF00076">
    <property type="entry name" value="RRM_1"/>
    <property type="match status" value="1"/>
</dbReference>
<organism evidence="5 6">
    <name type="scientific">Ceratina calcarata</name>
    <dbReference type="NCBI Taxonomy" id="156304"/>
    <lineage>
        <taxon>Eukaryota</taxon>
        <taxon>Metazoa</taxon>
        <taxon>Ecdysozoa</taxon>
        <taxon>Arthropoda</taxon>
        <taxon>Hexapoda</taxon>
        <taxon>Insecta</taxon>
        <taxon>Pterygota</taxon>
        <taxon>Neoptera</taxon>
        <taxon>Endopterygota</taxon>
        <taxon>Hymenoptera</taxon>
        <taxon>Apocrita</taxon>
        <taxon>Aculeata</taxon>
        <taxon>Apoidea</taxon>
        <taxon>Anthophila</taxon>
        <taxon>Apidae</taxon>
        <taxon>Ceratina</taxon>
        <taxon>Zadontomerus</taxon>
    </lineage>
</organism>
<dbReference type="GO" id="GO:0071013">
    <property type="term" value="C:catalytic step 2 spliceosome"/>
    <property type="evidence" value="ECO:0007669"/>
    <property type="project" value="TreeGrafter"/>
</dbReference>
<protein>
    <submittedName>
        <fullName evidence="6">RNA-binding motif protein, X-linked 2-like isoform X1</fullName>
    </submittedName>
</protein>
<dbReference type="GO" id="GO:0003723">
    <property type="term" value="F:RNA binding"/>
    <property type="evidence" value="ECO:0007669"/>
    <property type="project" value="UniProtKB-UniRule"/>
</dbReference>
<name>A0AAJ7JG56_9HYME</name>
<dbReference type="KEGG" id="ccal:108632157"/>
<evidence type="ECO:0000256" key="1">
    <source>
        <dbReference type="ARBA" id="ARBA00022884"/>
    </source>
</evidence>
<dbReference type="InterPro" id="IPR045844">
    <property type="entry name" value="RRM_Ist3-like"/>
</dbReference>
<dbReference type="SMART" id="SM00360">
    <property type="entry name" value="RRM"/>
    <property type="match status" value="1"/>
</dbReference>
<keyword evidence="1 2" id="KW-0694">RNA-binding</keyword>
<dbReference type="AlphaFoldDB" id="A0AAJ7JG56"/>
<feature type="region of interest" description="Disordered" evidence="3">
    <location>
        <begin position="135"/>
        <end position="154"/>
    </location>
</feature>
<feature type="compositionally biased region" description="Basic and acidic residues" evidence="3">
    <location>
        <begin position="135"/>
        <end position="145"/>
    </location>
</feature>
<dbReference type="InterPro" id="IPR035979">
    <property type="entry name" value="RBD_domain_sf"/>
</dbReference>
<evidence type="ECO:0000313" key="6">
    <source>
        <dbReference type="RefSeq" id="XP_017892031.1"/>
    </source>
</evidence>
<dbReference type="GO" id="GO:0005686">
    <property type="term" value="C:U2 snRNP"/>
    <property type="evidence" value="ECO:0007669"/>
    <property type="project" value="TreeGrafter"/>
</dbReference>
<dbReference type="GeneID" id="108632157"/>
<feature type="domain" description="RRM" evidence="4">
    <location>
        <begin position="48"/>
        <end position="126"/>
    </location>
</feature>
<dbReference type="FunFam" id="3.30.70.330:FF:000962">
    <property type="entry name" value="RBMX2 ortholog"/>
    <property type="match status" value="1"/>
</dbReference>
<evidence type="ECO:0000259" key="4">
    <source>
        <dbReference type="PROSITE" id="PS50102"/>
    </source>
</evidence>
<dbReference type="PANTHER" id="PTHR45880:SF1">
    <property type="entry name" value="RNA-BINDING MOTIF PROTEIN, X-LINKED 2"/>
    <property type="match status" value="1"/>
</dbReference>
<dbReference type="InterPro" id="IPR000504">
    <property type="entry name" value="RRM_dom"/>
</dbReference>
<dbReference type="CDD" id="cd12411">
    <property type="entry name" value="RRM_ist3_like"/>
    <property type="match status" value="1"/>
</dbReference>
<dbReference type="PANTHER" id="PTHR45880">
    <property type="entry name" value="RNA-BINDING MOTIF PROTEIN, X-LINKED 2"/>
    <property type="match status" value="1"/>
</dbReference>
<evidence type="ECO:0000256" key="2">
    <source>
        <dbReference type="PROSITE-ProRule" id="PRU00176"/>
    </source>
</evidence>